<evidence type="ECO:0000259" key="2">
    <source>
        <dbReference type="Pfam" id="PF00582"/>
    </source>
</evidence>
<evidence type="ECO:0000313" key="4">
    <source>
        <dbReference type="Proteomes" id="UP000317043"/>
    </source>
</evidence>
<dbReference type="Pfam" id="PF00582">
    <property type="entry name" value="Usp"/>
    <property type="match status" value="2"/>
</dbReference>
<keyword evidence="4" id="KW-1185">Reference proteome</keyword>
<dbReference type="PANTHER" id="PTHR46268:SF6">
    <property type="entry name" value="UNIVERSAL STRESS PROTEIN UP12"/>
    <property type="match status" value="1"/>
</dbReference>
<dbReference type="Proteomes" id="UP000317043">
    <property type="component" value="Unassembled WGS sequence"/>
</dbReference>
<comment type="similarity">
    <text evidence="1">Belongs to the universal stress protein A family.</text>
</comment>
<dbReference type="InParanoid" id="A0A543B3R5"/>
<feature type="domain" description="UspA" evidence="2">
    <location>
        <begin position="154"/>
        <end position="280"/>
    </location>
</feature>
<evidence type="ECO:0000256" key="1">
    <source>
        <dbReference type="ARBA" id="ARBA00008791"/>
    </source>
</evidence>
<dbReference type="FunCoup" id="A0A543B3R5">
    <property type="interactions" value="2"/>
</dbReference>
<comment type="caution">
    <text evidence="3">The sequence shown here is derived from an EMBL/GenBank/DDBJ whole genome shotgun (WGS) entry which is preliminary data.</text>
</comment>
<reference evidence="3 4" key="1">
    <citation type="submission" date="2019-06" db="EMBL/GenBank/DDBJ databases">
        <title>Sequencing the genomes of 1000 actinobacteria strains.</title>
        <authorList>
            <person name="Klenk H.-P."/>
        </authorList>
    </citation>
    <scope>NUCLEOTIDE SEQUENCE [LARGE SCALE GENOMIC DNA]</scope>
    <source>
        <strain evidence="3 4">DSM 45928</strain>
    </source>
</reference>
<accession>A0A543B3R5</accession>
<feature type="domain" description="UspA" evidence="2">
    <location>
        <begin position="3"/>
        <end position="142"/>
    </location>
</feature>
<dbReference type="SUPFAM" id="SSF52402">
    <property type="entry name" value="Adenine nucleotide alpha hydrolases-like"/>
    <property type="match status" value="2"/>
</dbReference>
<evidence type="ECO:0000313" key="3">
    <source>
        <dbReference type="EMBL" id="TQL79442.1"/>
    </source>
</evidence>
<organism evidence="3 4">
    <name type="scientific">Stackebrandtia endophytica</name>
    <dbReference type="NCBI Taxonomy" id="1496996"/>
    <lineage>
        <taxon>Bacteria</taxon>
        <taxon>Bacillati</taxon>
        <taxon>Actinomycetota</taxon>
        <taxon>Actinomycetes</taxon>
        <taxon>Glycomycetales</taxon>
        <taxon>Glycomycetaceae</taxon>
        <taxon>Stackebrandtia</taxon>
    </lineage>
</organism>
<sequence>MSAPIVVGYDGSVDSRIAVDFALAEAELRERGLVIVYARLTPIPTLPFEATYAWHQDNSEREAAEKMLAQVAAEIRADAEHVVVDTEIVDTASASTTLVDKSRSAHLIVVGSRGRGGISGLLLGSTSSQVAGHAHCPVLVTRRNVEYGDPRGVVAVGVDGSELSDNAVGFAFATASMRGAELLAVHAWRPLVPRAEVDFADVEADILTEAVAPWRSRYPDVPVRLRSVSGGIRDVLLEEAAGADLLVVGSRGRGGFAGLILGSTSQAMLHHAAVPVAVVHP</sequence>
<dbReference type="InterPro" id="IPR006016">
    <property type="entry name" value="UspA"/>
</dbReference>
<name>A0A543B3R5_9ACTN</name>
<proteinExistence type="inferred from homology"/>
<dbReference type="EMBL" id="VFOW01000001">
    <property type="protein sequence ID" value="TQL79442.1"/>
    <property type="molecule type" value="Genomic_DNA"/>
</dbReference>
<dbReference type="InterPro" id="IPR006015">
    <property type="entry name" value="Universal_stress_UspA"/>
</dbReference>
<protein>
    <submittedName>
        <fullName evidence="3">Nucleotide-binding universal stress UspA family protein</fullName>
    </submittedName>
</protein>
<dbReference type="OrthoDB" id="3174546at2"/>
<dbReference type="PANTHER" id="PTHR46268">
    <property type="entry name" value="STRESS RESPONSE PROTEIN NHAX"/>
    <property type="match status" value="1"/>
</dbReference>
<dbReference type="RefSeq" id="WP_142044748.1">
    <property type="nucleotide sequence ID" value="NZ_JBHTGS010000002.1"/>
</dbReference>
<dbReference type="PRINTS" id="PR01438">
    <property type="entry name" value="UNVRSLSTRESS"/>
</dbReference>
<gene>
    <name evidence="3" type="ORF">FB566_5048</name>
</gene>
<dbReference type="Gene3D" id="3.40.50.620">
    <property type="entry name" value="HUPs"/>
    <property type="match status" value="2"/>
</dbReference>
<dbReference type="InterPro" id="IPR014729">
    <property type="entry name" value="Rossmann-like_a/b/a_fold"/>
</dbReference>
<dbReference type="AlphaFoldDB" id="A0A543B3R5"/>